<evidence type="ECO:0000313" key="2">
    <source>
        <dbReference type="Proteomes" id="UP000030759"/>
    </source>
</evidence>
<dbReference type="EMBL" id="KE680466">
    <property type="protein sequence ID" value="ERE72396.1"/>
    <property type="molecule type" value="Genomic_DNA"/>
</dbReference>
<protein>
    <submittedName>
        <fullName evidence="1">Uncharacterized protein</fullName>
    </submittedName>
</protein>
<dbReference type="AlphaFoldDB" id="A0A061I271"/>
<organism evidence="1 2">
    <name type="scientific">Cricetulus griseus</name>
    <name type="common">Chinese hamster</name>
    <name type="synonym">Cricetulus barabensis griseus</name>
    <dbReference type="NCBI Taxonomy" id="10029"/>
    <lineage>
        <taxon>Eukaryota</taxon>
        <taxon>Metazoa</taxon>
        <taxon>Chordata</taxon>
        <taxon>Craniata</taxon>
        <taxon>Vertebrata</taxon>
        <taxon>Euteleostomi</taxon>
        <taxon>Mammalia</taxon>
        <taxon>Eutheria</taxon>
        <taxon>Euarchontoglires</taxon>
        <taxon>Glires</taxon>
        <taxon>Rodentia</taxon>
        <taxon>Myomorpha</taxon>
        <taxon>Muroidea</taxon>
        <taxon>Cricetidae</taxon>
        <taxon>Cricetinae</taxon>
        <taxon>Cricetulus</taxon>
    </lineage>
</organism>
<gene>
    <name evidence="1" type="ORF">H671_5g15040</name>
</gene>
<proteinExistence type="predicted"/>
<name>A0A061I271_CRIGR</name>
<sequence length="100" mass="11289">MDMLCFWDHKKIASKLVFVLLKALSTLPDSSSTGLVWTLLLITHPSLQLDSSSIQCLVVGVCFYFPQLLDEGYRVAYRKGKATLFTQQIQYLLTFGGKKL</sequence>
<dbReference type="Proteomes" id="UP000030759">
    <property type="component" value="Unassembled WGS sequence"/>
</dbReference>
<accession>A0A061I271</accession>
<evidence type="ECO:0000313" key="1">
    <source>
        <dbReference type="EMBL" id="ERE72396.1"/>
    </source>
</evidence>
<reference evidence="2" key="1">
    <citation type="journal article" date="2013" name="Nat. Biotechnol.">
        <title>Chinese hamster genome sequenced from sorted chromosomes.</title>
        <authorList>
            <person name="Brinkrolf K."/>
            <person name="Rupp O."/>
            <person name="Laux H."/>
            <person name="Kollin F."/>
            <person name="Ernst W."/>
            <person name="Linke B."/>
            <person name="Kofler R."/>
            <person name="Romand S."/>
            <person name="Hesse F."/>
            <person name="Budach W.E."/>
            <person name="Galosy S."/>
            <person name="Muller D."/>
            <person name="Noll T."/>
            <person name="Wienberg J."/>
            <person name="Jostock T."/>
            <person name="Leonard M."/>
            <person name="Grillari J."/>
            <person name="Tauch A."/>
            <person name="Goesmann A."/>
            <person name="Helk B."/>
            <person name="Mott J.E."/>
            <person name="Puhler A."/>
            <person name="Borth N."/>
        </authorList>
    </citation>
    <scope>NUCLEOTIDE SEQUENCE [LARGE SCALE GENOMIC DNA]</scope>
    <source>
        <strain evidence="2">17A/GY</strain>
    </source>
</reference>